<feature type="region of interest" description="Disordered" evidence="1">
    <location>
        <begin position="440"/>
        <end position="460"/>
    </location>
</feature>
<dbReference type="Proteomes" id="UP001152797">
    <property type="component" value="Unassembled WGS sequence"/>
</dbReference>
<sequence length="460" mass="51115">MLDHYRACLKCASMVVLIRDERHGKMLIRFRDTLKDMTVVCGVLGLVELRQGSTAKDTVDATEKAFNIFATPRHEAPRNFRGCTRKLESKLLQHLQERVEITATDCAAAEILAQELGRGRCGAEETLFPRTKMIGRDRAHACQRLLRHPWKAETAIKTLMEETVLGKNSVCQKIWNSTTYSAWFADSVSGSEFSRGQTLAAAKHRFCSLSKPLGRFILHLDAVAETLNKIAAMKGTEAAQWATDWMDGCTSTSVLTLAMRADIGAAAVDLTRFFDSEEMDIAEINSEAAVFMQSLQVLFADEQCWNLHDYTKHCAEVLHSGKLLFFYNGVAKRLGGSNLESAKRAALQHMRKVIKVREDAVRSEFPSFDGMMVFSVFNLKEDVGCPTSSMLQDMIPGKKHYPKTCDSLERLSLIFQVSRDKLIAEYEYLHRVASAHMKSAGVSTESLGNGPGANAAAGKT</sequence>
<gene>
    <name evidence="2" type="ORF">C1SCF055_LOCUS16471</name>
</gene>
<evidence type="ECO:0000313" key="3">
    <source>
        <dbReference type="EMBL" id="CAL1142767.1"/>
    </source>
</evidence>
<evidence type="ECO:0000313" key="4">
    <source>
        <dbReference type="Proteomes" id="UP001152797"/>
    </source>
</evidence>
<evidence type="ECO:0000256" key="1">
    <source>
        <dbReference type="SAM" id="MobiDB-lite"/>
    </source>
</evidence>
<reference evidence="3" key="2">
    <citation type="submission" date="2024-04" db="EMBL/GenBank/DDBJ databases">
        <authorList>
            <person name="Chen Y."/>
            <person name="Shah S."/>
            <person name="Dougan E. K."/>
            <person name="Thang M."/>
            <person name="Chan C."/>
        </authorList>
    </citation>
    <scope>NUCLEOTIDE SEQUENCE [LARGE SCALE GENOMIC DNA]</scope>
</reference>
<proteinExistence type="predicted"/>
<organism evidence="2">
    <name type="scientific">Cladocopium goreaui</name>
    <dbReference type="NCBI Taxonomy" id="2562237"/>
    <lineage>
        <taxon>Eukaryota</taxon>
        <taxon>Sar</taxon>
        <taxon>Alveolata</taxon>
        <taxon>Dinophyceae</taxon>
        <taxon>Suessiales</taxon>
        <taxon>Symbiodiniaceae</taxon>
        <taxon>Cladocopium</taxon>
    </lineage>
</organism>
<dbReference type="AlphaFoldDB" id="A0A9P1FX28"/>
<comment type="caution">
    <text evidence="2">The sequence shown here is derived from an EMBL/GenBank/DDBJ whole genome shotgun (WGS) entry which is preliminary data.</text>
</comment>
<dbReference type="EMBL" id="CAMXCT030001365">
    <property type="protein sequence ID" value="CAL4776704.1"/>
    <property type="molecule type" value="Genomic_DNA"/>
</dbReference>
<protein>
    <submittedName>
        <fullName evidence="2">Uncharacterized protein</fullName>
    </submittedName>
</protein>
<evidence type="ECO:0000313" key="2">
    <source>
        <dbReference type="EMBL" id="CAI3989392.1"/>
    </source>
</evidence>
<dbReference type="OrthoDB" id="429176at2759"/>
<name>A0A9P1FX28_9DINO</name>
<accession>A0A9P1FX28</accession>
<keyword evidence="4" id="KW-1185">Reference proteome</keyword>
<dbReference type="EMBL" id="CAMXCT020001365">
    <property type="protein sequence ID" value="CAL1142767.1"/>
    <property type="molecule type" value="Genomic_DNA"/>
</dbReference>
<dbReference type="EMBL" id="CAMXCT010001365">
    <property type="protein sequence ID" value="CAI3989392.1"/>
    <property type="molecule type" value="Genomic_DNA"/>
</dbReference>
<reference evidence="2" key="1">
    <citation type="submission" date="2022-10" db="EMBL/GenBank/DDBJ databases">
        <authorList>
            <person name="Chen Y."/>
            <person name="Dougan E. K."/>
            <person name="Chan C."/>
            <person name="Rhodes N."/>
            <person name="Thang M."/>
        </authorList>
    </citation>
    <scope>NUCLEOTIDE SEQUENCE</scope>
</reference>